<dbReference type="AlphaFoldDB" id="A0A0A3IE72"/>
<feature type="signal peptide" evidence="4">
    <location>
        <begin position="1"/>
        <end position="25"/>
    </location>
</feature>
<dbReference type="NCBIfam" id="NF038402">
    <property type="entry name" value="TroA_like"/>
    <property type="match status" value="1"/>
</dbReference>
<evidence type="ECO:0000313" key="7">
    <source>
        <dbReference type="Proteomes" id="UP000030437"/>
    </source>
</evidence>
<evidence type="ECO:0000256" key="1">
    <source>
        <dbReference type="ARBA" id="ARBA00008814"/>
    </source>
</evidence>
<dbReference type="PROSITE" id="PS50983">
    <property type="entry name" value="FE_B12_PBP"/>
    <property type="match status" value="1"/>
</dbReference>
<evidence type="ECO:0000313" key="6">
    <source>
        <dbReference type="EMBL" id="KGR81740.1"/>
    </source>
</evidence>
<dbReference type="Proteomes" id="UP000030437">
    <property type="component" value="Unassembled WGS sequence"/>
</dbReference>
<dbReference type="STRING" id="1220589.CD32_20590"/>
<dbReference type="OrthoDB" id="9816357at2"/>
<dbReference type="GO" id="GO:0071281">
    <property type="term" value="P:cellular response to iron ion"/>
    <property type="evidence" value="ECO:0007669"/>
    <property type="project" value="TreeGrafter"/>
</dbReference>
<feature type="coiled-coil region" evidence="3">
    <location>
        <begin position="166"/>
        <end position="193"/>
    </location>
</feature>
<keyword evidence="3" id="KW-0175">Coiled coil</keyword>
<dbReference type="CDD" id="cd01143">
    <property type="entry name" value="YvrC"/>
    <property type="match status" value="1"/>
</dbReference>
<dbReference type="Pfam" id="PF01497">
    <property type="entry name" value="Peripla_BP_2"/>
    <property type="match status" value="1"/>
</dbReference>
<comment type="caution">
    <text evidence="6">The sequence shown here is derived from an EMBL/GenBank/DDBJ whole genome shotgun (WGS) entry which is preliminary data.</text>
</comment>
<dbReference type="SUPFAM" id="SSF53807">
    <property type="entry name" value="Helical backbone' metal receptor"/>
    <property type="match status" value="1"/>
</dbReference>
<evidence type="ECO:0000259" key="5">
    <source>
        <dbReference type="PROSITE" id="PS50983"/>
    </source>
</evidence>
<feature type="domain" description="Fe/B12 periplasmic-binding" evidence="5">
    <location>
        <begin position="60"/>
        <end position="311"/>
    </location>
</feature>
<dbReference type="InterPro" id="IPR050902">
    <property type="entry name" value="ABC_Transporter_SBP"/>
</dbReference>
<dbReference type="RefSeq" id="WP_036158527.1">
    <property type="nucleotide sequence ID" value="NZ_AVCX01000001.1"/>
</dbReference>
<dbReference type="InterPro" id="IPR002491">
    <property type="entry name" value="ABC_transptr_periplasmic_BD"/>
</dbReference>
<dbReference type="PANTHER" id="PTHR30535:SF34">
    <property type="entry name" value="MOLYBDATE-BINDING PROTEIN MOLA"/>
    <property type="match status" value="1"/>
</dbReference>
<evidence type="ECO:0000256" key="4">
    <source>
        <dbReference type="SAM" id="SignalP"/>
    </source>
</evidence>
<gene>
    <name evidence="6" type="ORF">CD32_20590</name>
</gene>
<reference evidence="6 7" key="1">
    <citation type="submission" date="2014-02" db="EMBL/GenBank/DDBJ databases">
        <title>Draft genome sequence of Lysinibacillus odysseyi NBRC 100172.</title>
        <authorList>
            <person name="Zhang F."/>
            <person name="Wang G."/>
            <person name="Zhang L."/>
        </authorList>
    </citation>
    <scope>NUCLEOTIDE SEQUENCE [LARGE SCALE GENOMIC DNA]</scope>
    <source>
        <strain evidence="6 7">NBRC 100172</strain>
    </source>
</reference>
<keyword evidence="2 4" id="KW-0732">Signal</keyword>
<dbReference type="InterPro" id="IPR054828">
    <property type="entry name" value="Vit_B12_bind_prot"/>
</dbReference>
<feature type="chain" id="PRO_5002001680" evidence="4">
    <location>
        <begin position="26"/>
        <end position="313"/>
    </location>
</feature>
<sequence length="313" mass="34398">MKFNMKYTVPLAAMLLLAACNSDQATDEKKTGDTAEKETTTYTVVDDRGKEITFDKTPETIVSLQPSNTEILFSLGVGDKIIGATDYDTYPEAANDIERVSTSTVINAERIVELNPDVVIAYTSGDESQVAQLEDAGLQVFVIKSAATFEDVYGDIEQLGDVVGKTEKADDIIEEIQTQIKDIEEKTAAVETKKKVYLEISPAPEIWTSASETFQNEILEAAGVENIFADQAGWFSVAEEDVITKNPELIITTVNYTEDPIGEIKSRASWNTIQAIKNGEVYQLDSNILSRPATRIGDAVKLVAETVYPELFK</sequence>
<organism evidence="6 7">
    <name type="scientific">Lysinibacillus odysseyi 34hs-1 = NBRC 100172</name>
    <dbReference type="NCBI Taxonomy" id="1220589"/>
    <lineage>
        <taxon>Bacteria</taxon>
        <taxon>Bacillati</taxon>
        <taxon>Bacillota</taxon>
        <taxon>Bacilli</taxon>
        <taxon>Bacillales</taxon>
        <taxon>Bacillaceae</taxon>
        <taxon>Lysinibacillus</taxon>
    </lineage>
</organism>
<protein>
    <submittedName>
        <fullName evidence="6">Metal ABC transporter substrate-binding protein</fullName>
    </submittedName>
</protein>
<proteinExistence type="inferred from homology"/>
<dbReference type="eggNOG" id="COG0614">
    <property type="taxonomic scope" value="Bacteria"/>
</dbReference>
<dbReference type="PANTHER" id="PTHR30535">
    <property type="entry name" value="VITAMIN B12-BINDING PROTEIN"/>
    <property type="match status" value="1"/>
</dbReference>
<evidence type="ECO:0000256" key="3">
    <source>
        <dbReference type="SAM" id="Coils"/>
    </source>
</evidence>
<accession>A0A0A3IE72</accession>
<evidence type="ECO:0000256" key="2">
    <source>
        <dbReference type="ARBA" id="ARBA00022729"/>
    </source>
</evidence>
<dbReference type="Gene3D" id="3.40.50.1980">
    <property type="entry name" value="Nitrogenase molybdenum iron protein domain"/>
    <property type="match status" value="2"/>
</dbReference>
<dbReference type="PROSITE" id="PS51257">
    <property type="entry name" value="PROKAR_LIPOPROTEIN"/>
    <property type="match status" value="1"/>
</dbReference>
<dbReference type="EMBL" id="JPVP01000060">
    <property type="protein sequence ID" value="KGR81740.1"/>
    <property type="molecule type" value="Genomic_DNA"/>
</dbReference>
<keyword evidence="7" id="KW-1185">Reference proteome</keyword>
<comment type="similarity">
    <text evidence="1">Belongs to the bacterial solute-binding protein 8 family.</text>
</comment>
<name>A0A0A3IE72_9BACI</name>